<gene>
    <name evidence="1" type="ORF">K488DRAFT_84998</name>
</gene>
<sequence length="253" mass="27113">MTYLSPVLLPLPTTSGDRRLRRCKGSSACQPRSGPSFLTSCLLLANGTRLRLNYPVPIPVHTPDDDAVHKALLKLLIVDVCCTEGLENFSFHFASILAASPHHTDAERIDYGAKTVEHGLIFSFSFLERVDDAVDKALLKLLIVNDEMDMRERAAHFVRSGHARNASDGETALDELRRVARAEPELYTGVVALVSALLGVVQSEADVTSKTTVMAFLAAMAERGAGDGVACGASASAFQAVLSVGNALEVSTF</sequence>
<protein>
    <submittedName>
        <fullName evidence="1">Uncharacterized protein</fullName>
    </submittedName>
</protein>
<proteinExistence type="predicted"/>
<comment type="caution">
    <text evidence="1">The sequence shown here is derived from an EMBL/GenBank/DDBJ whole genome shotgun (WGS) entry which is preliminary data.</text>
</comment>
<evidence type="ECO:0000313" key="1">
    <source>
        <dbReference type="EMBL" id="KAI0033316.1"/>
    </source>
</evidence>
<keyword evidence="2" id="KW-1185">Reference proteome</keyword>
<reference evidence="1" key="2">
    <citation type="journal article" date="2022" name="New Phytol.">
        <title>Evolutionary transition to the ectomycorrhizal habit in the genomes of a hyperdiverse lineage of mushroom-forming fungi.</title>
        <authorList>
            <person name="Looney B."/>
            <person name="Miyauchi S."/>
            <person name="Morin E."/>
            <person name="Drula E."/>
            <person name="Courty P.E."/>
            <person name="Kohler A."/>
            <person name="Kuo A."/>
            <person name="LaButti K."/>
            <person name="Pangilinan J."/>
            <person name="Lipzen A."/>
            <person name="Riley R."/>
            <person name="Andreopoulos W."/>
            <person name="He G."/>
            <person name="Johnson J."/>
            <person name="Nolan M."/>
            <person name="Tritt A."/>
            <person name="Barry K.W."/>
            <person name="Grigoriev I.V."/>
            <person name="Nagy L.G."/>
            <person name="Hibbett D."/>
            <person name="Henrissat B."/>
            <person name="Matheny P.B."/>
            <person name="Labbe J."/>
            <person name="Martin F.M."/>
        </authorList>
    </citation>
    <scope>NUCLEOTIDE SEQUENCE</scope>
    <source>
        <strain evidence="1">EC-137</strain>
    </source>
</reference>
<dbReference type="EMBL" id="MU273522">
    <property type="protein sequence ID" value="KAI0033316.1"/>
    <property type="molecule type" value="Genomic_DNA"/>
</dbReference>
<evidence type="ECO:0000313" key="2">
    <source>
        <dbReference type="Proteomes" id="UP000814128"/>
    </source>
</evidence>
<accession>A0ACB8QPJ0</accession>
<organism evidence="1 2">
    <name type="scientific">Vararia minispora EC-137</name>
    <dbReference type="NCBI Taxonomy" id="1314806"/>
    <lineage>
        <taxon>Eukaryota</taxon>
        <taxon>Fungi</taxon>
        <taxon>Dikarya</taxon>
        <taxon>Basidiomycota</taxon>
        <taxon>Agaricomycotina</taxon>
        <taxon>Agaricomycetes</taxon>
        <taxon>Russulales</taxon>
        <taxon>Lachnocladiaceae</taxon>
        <taxon>Vararia</taxon>
    </lineage>
</organism>
<dbReference type="Proteomes" id="UP000814128">
    <property type="component" value="Unassembled WGS sequence"/>
</dbReference>
<reference evidence="1" key="1">
    <citation type="submission" date="2021-02" db="EMBL/GenBank/DDBJ databases">
        <authorList>
            <consortium name="DOE Joint Genome Institute"/>
            <person name="Ahrendt S."/>
            <person name="Looney B.P."/>
            <person name="Miyauchi S."/>
            <person name="Morin E."/>
            <person name="Drula E."/>
            <person name="Courty P.E."/>
            <person name="Chicoki N."/>
            <person name="Fauchery L."/>
            <person name="Kohler A."/>
            <person name="Kuo A."/>
            <person name="Labutti K."/>
            <person name="Pangilinan J."/>
            <person name="Lipzen A."/>
            <person name="Riley R."/>
            <person name="Andreopoulos W."/>
            <person name="He G."/>
            <person name="Johnson J."/>
            <person name="Barry K.W."/>
            <person name="Grigoriev I.V."/>
            <person name="Nagy L."/>
            <person name="Hibbett D."/>
            <person name="Henrissat B."/>
            <person name="Matheny P.B."/>
            <person name="Labbe J."/>
            <person name="Martin F."/>
        </authorList>
    </citation>
    <scope>NUCLEOTIDE SEQUENCE</scope>
    <source>
        <strain evidence="1">EC-137</strain>
    </source>
</reference>
<name>A0ACB8QPJ0_9AGAM</name>